<protein>
    <submittedName>
        <fullName evidence="2">Uncharacterized protein</fullName>
    </submittedName>
</protein>
<gene>
    <name evidence="2" type="ORF">Pan54_35580</name>
</gene>
<keyword evidence="1" id="KW-0812">Transmembrane</keyword>
<keyword evidence="1" id="KW-0472">Membrane</keyword>
<dbReference type="EMBL" id="SJPG01000001">
    <property type="protein sequence ID" value="TWT62812.1"/>
    <property type="molecule type" value="Genomic_DNA"/>
</dbReference>
<reference evidence="2 3" key="1">
    <citation type="submission" date="2019-02" db="EMBL/GenBank/DDBJ databases">
        <title>Deep-cultivation of Planctomycetes and their phenomic and genomic characterization uncovers novel biology.</title>
        <authorList>
            <person name="Wiegand S."/>
            <person name="Jogler M."/>
            <person name="Boedeker C."/>
            <person name="Pinto D."/>
            <person name="Vollmers J."/>
            <person name="Rivas-Marin E."/>
            <person name="Kohn T."/>
            <person name="Peeters S.H."/>
            <person name="Heuer A."/>
            <person name="Rast P."/>
            <person name="Oberbeckmann S."/>
            <person name="Bunk B."/>
            <person name="Jeske O."/>
            <person name="Meyerdierks A."/>
            <person name="Storesund J.E."/>
            <person name="Kallscheuer N."/>
            <person name="Luecker S."/>
            <person name="Lage O.M."/>
            <person name="Pohl T."/>
            <person name="Merkel B.J."/>
            <person name="Hornburger P."/>
            <person name="Mueller R.-W."/>
            <person name="Bruemmer F."/>
            <person name="Labrenz M."/>
            <person name="Spormann A.M."/>
            <person name="Op Den Camp H."/>
            <person name="Overmann J."/>
            <person name="Amann R."/>
            <person name="Jetten M.S.M."/>
            <person name="Mascher T."/>
            <person name="Medema M.H."/>
            <person name="Devos D.P."/>
            <person name="Kaster A.-K."/>
            <person name="Ovreas L."/>
            <person name="Rohde M."/>
            <person name="Galperin M.Y."/>
            <person name="Jogler C."/>
        </authorList>
    </citation>
    <scope>NUCLEOTIDE SEQUENCE [LARGE SCALE GENOMIC DNA]</scope>
    <source>
        <strain evidence="2 3">Pan54</strain>
    </source>
</reference>
<feature type="transmembrane region" description="Helical" evidence="1">
    <location>
        <begin position="35"/>
        <end position="58"/>
    </location>
</feature>
<proteinExistence type="predicted"/>
<accession>A0A5C5XM54</accession>
<evidence type="ECO:0000313" key="2">
    <source>
        <dbReference type="EMBL" id="TWT62812.1"/>
    </source>
</evidence>
<name>A0A5C5XM54_9PLAN</name>
<evidence type="ECO:0000256" key="1">
    <source>
        <dbReference type="SAM" id="Phobius"/>
    </source>
</evidence>
<sequence>MRMILGCSGALAGVVFCIACLVSLFVVEGSWSSRFAISLGVSGMMAGMVFLANFLLMLRDYSQFKKYNTRVGDMLRSLDDQSDEHFLAAHPTENSDLLLKIRQAISDFFEVPSTKIHRDAHLIDDLNVHKLQPSFQFSVVNTVISSQPDKQNSFFFCMDDINTIDEFAQAIANIPAKIDNNA</sequence>
<dbReference type="AlphaFoldDB" id="A0A5C5XM54"/>
<dbReference type="Proteomes" id="UP000316095">
    <property type="component" value="Unassembled WGS sequence"/>
</dbReference>
<organism evidence="2 3">
    <name type="scientific">Rubinisphaera italica</name>
    <dbReference type="NCBI Taxonomy" id="2527969"/>
    <lineage>
        <taxon>Bacteria</taxon>
        <taxon>Pseudomonadati</taxon>
        <taxon>Planctomycetota</taxon>
        <taxon>Planctomycetia</taxon>
        <taxon>Planctomycetales</taxon>
        <taxon>Planctomycetaceae</taxon>
        <taxon>Rubinisphaera</taxon>
    </lineage>
</organism>
<keyword evidence="1" id="KW-1133">Transmembrane helix</keyword>
<evidence type="ECO:0000313" key="3">
    <source>
        <dbReference type="Proteomes" id="UP000316095"/>
    </source>
</evidence>
<comment type="caution">
    <text evidence="2">The sequence shown here is derived from an EMBL/GenBank/DDBJ whole genome shotgun (WGS) entry which is preliminary data.</text>
</comment>
<keyword evidence="3" id="KW-1185">Reference proteome</keyword>